<dbReference type="EnsemblMetazoa" id="AARA015706-RA">
    <property type="protein sequence ID" value="AARA015706-PA"/>
    <property type="gene ID" value="AARA015706"/>
</dbReference>
<dbReference type="VEuPathDB" id="VectorBase:AARA015706"/>
<evidence type="ECO:0000256" key="1">
    <source>
        <dbReference type="ARBA" id="ARBA00004651"/>
    </source>
</evidence>
<evidence type="ECO:0000256" key="5">
    <source>
        <dbReference type="ARBA" id="ARBA00022725"/>
    </source>
</evidence>
<protein>
    <submittedName>
        <fullName evidence="10">Uncharacterized protein</fullName>
    </submittedName>
</protein>
<organism evidence="10 11">
    <name type="scientific">Anopheles arabiensis</name>
    <name type="common">Mosquito</name>
    <dbReference type="NCBI Taxonomy" id="7173"/>
    <lineage>
        <taxon>Eukaryota</taxon>
        <taxon>Metazoa</taxon>
        <taxon>Ecdysozoa</taxon>
        <taxon>Arthropoda</taxon>
        <taxon>Hexapoda</taxon>
        <taxon>Insecta</taxon>
        <taxon>Pterygota</taxon>
        <taxon>Neoptera</taxon>
        <taxon>Endopterygota</taxon>
        <taxon>Diptera</taxon>
        <taxon>Nematocera</taxon>
        <taxon>Culicoidea</taxon>
        <taxon>Culicidae</taxon>
        <taxon>Anophelinae</taxon>
        <taxon>Anopheles</taxon>
    </lineage>
</organism>
<dbReference type="PANTHER" id="PTHR21137:SF35">
    <property type="entry name" value="ODORANT RECEPTOR 19A-RELATED"/>
    <property type="match status" value="1"/>
</dbReference>
<dbReference type="GO" id="GO:0004984">
    <property type="term" value="F:olfactory receptor activity"/>
    <property type="evidence" value="ECO:0007669"/>
    <property type="project" value="InterPro"/>
</dbReference>
<keyword evidence="8" id="KW-0675">Receptor</keyword>
<keyword evidence="6" id="KW-1133">Transmembrane helix</keyword>
<dbReference type="GO" id="GO:0005549">
    <property type="term" value="F:odorant binding"/>
    <property type="evidence" value="ECO:0007669"/>
    <property type="project" value="InterPro"/>
</dbReference>
<comment type="subcellular location">
    <subcellularLocation>
        <location evidence="1">Cell membrane</location>
        <topology evidence="1">Multi-pass membrane protein</topology>
    </subcellularLocation>
</comment>
<keyword evidence="5" id="KW-0552">Olfaction</keyword>
<dbReference type="GO" id="GO:0005886">
    <property type="term" value="C:plasma membrane"/>
    <property type="evidence" value="ECO:0007669"/>
    <property type="project" value="UniProtKB-SubCell"/>
</dbReference>
<evidence type="ECO:0000256" key="6">
    <source>
        <dbReference type="ARBA" id="ARBA00022989"/>
    </source>
</evidence>
<evidence type="ECO:0000256" key="7">
    <source>
        <dbReference type="ARBA" id="ARBA00023136"/>
    </source>
</evidence>
<dbReference type="Pfam" id="PF02949">
    <property type="entry name" value="7tm_6"/>
    <property type="match status" value="1"/>
</dbReference>
<evidence type="ECO:0000256" key="2">
    <source>
        <dbReference type="ARBA" id="ARBA00022475"/>
    </source>
</evidence>
<evidence type="ECO:0000313" key="10">
    <source>
        <dbReference type="EnsemblMetazoa" id="AARA015706-PA"/>
    </source>
</evidence>
<dbReference type="VEuPathDB" id="VectorBase:AARA21_002381"/>
<evidence type="ECO:0000256" key="9">
    <source>
        <dbReference type="ARBA" id="ARBA00023224"/>
    </source>
</evidence>
<evidence type="ECO:0000256" key="3">
    <source>
        <dbReference type="ARBA" id="ARBA00022606"/>
    </source>
</evidence>
<dbReference type="InterPro" id="IPR004117">
    <property type="entry name" value="7tm6_olfct_rcpt"/>
</dbReference>
<accession>A0A182IIC0</accession>
<keyword evidence="2" id="KW-1003">Cell membrane</keyword>
<keyword evidence="7" id="KW-0472">Membrane</keyword>
<evidence type="ECO:0000256" key="8">
    <source>
        <dbReference type="ARBA" id="ARBA00023170"/>
    </source>
</evidence>
<evidence type="ECO:0000313" key="11">
    <source>
        <dbReference type="Proteomes" id="UP000075840"/>
    </source>
</evidence>
<sequence>MYTAIEFYNASFNRLKLSSRLIGAGLWEKQEGILWGRVASVMQIVLFLTLHAWTGYKYRYDALQMLETQSLICTGAALMIKYFTMIRNPAPVRELSGNIETQMYTKYQEMSPEYPVVLKYGRVLYIAGHIMIGGYFGSLFIIWINPLIMYFKEGRVMLLFFCEIPYVDWTVMKGYWTTVILQLFFYITGTCGLILVDYLCAYFTINGSLYVDILRFHLDELSELLASPGYQTRNSPEIMAKVSRKWRMCLVEHQRIVEYYDNFSDLWSMINLAQVSCSVFGICINMLIIFLTDWYAAYAILFALFIDLSVHFVLGAIIERKVDDLHISLMHFPWYLMDDRRQKEYKLLLLRAQQPSGMSIAGLTPVNYETYTQIMKMLYQLFALAMNFLK</sequence>
<keyword evidence="11" id="KW-1185">Reference proteome</keyword>
<dbReference type="EMBL" id="APCN01005627">
    <property type="status" value="NOT_ANNOTATED_CDS"/>
    <property type="molecule type" value="Genomic_DNA"/>
</dbReference>
<dbReference type="PANTHER" id="PTHR21137">
    <property type="entry name" value="ODORANT RECEPTOR"/>
    <property type="match status" value="1"/>
</dbReference>
<keyword evidence="9" id="KW-0807">Transducer</keyword>
<dbReference type="AlphaFoldDB" id="A0A182IIC0"/>
<dbReference type="Proteomes" id="UP000075840">
    <property type="component" value="Unassembled WGS sequence"/>
</dbReference>
<evidence type="ECO:0000256" key="4">
    <source>
        <dbReference type="ARBA" id="ARBA00022692"/>
    </source>
</evidence>
<dbReference type="GO" id="GO:0007165">
    <property type="term" value="P:signal transduction"/>
    <property type="evidence" value="ECO:0007669"/>
    <property type="project" value="UniProtKB-KW"/>
</dbReference>
<name>A0A182IIC0_ANOAR</name>
<reference evidence="10" key="1">
    <citation type="submission" date="2022-08" db="UniProtKB">
        <authorList>
            <consortium name="EnsemblMetazoa"/>
        </authorList>
    </citation>
    <scope>IDENTIFICATION</scope>
    <source>
        <strain evidence="10">Dongola</strain>
    </source>
</reference>
<proteinExistence type="predicted"/>
<keyword evidence="4" id="KW-0812">Transmembrane</keyword>
<keyword evidence="3" id="KW-0716">Sensory transduction</keyword>